<accession>A0ACB9KLW9</accession>
<dbReference type="Proteomes" id="UP000828941">
    <property type="component" value="Chromosome 14"/>
</dbReference>
<protein>
    <submittedName>
        <fullName evidence="1">Uncharacterized protein</fullName>
    </submittedName>
</protein>
<gene>
    <name evidence="1" type="ORF">L6164_037796</name>
</gene>
<name>A0ACB9KLW9_BAUVA</name>
<evidence type="ECO:0000313" key="2">
    <source>
        <dbReference type="Proteomes" id="UP000828941"/>
    </source>
</evidence>
<evidence type="ECO:0000313" key="1">
    <source>
        <dbReference type="EMBL" id="KAI4297942.1"/>
    </source>
</evidence>
<comment type="caution">
    <text evidence="1">The sequence shown here is derived from an EMBL/GenBank/DDBJ whole genome shotgun (WGS) entry which is preliminary data.</text>
</comment>
<organism evidence="1 2">
    <name type="scientific">Bauhinia variegata</name>
    <name type="common">Purple orchid tree</name>
    <name type="synonym">Phanera variegata</name>
    <dbReference type="NCBI Taxonomy" id="167791"/>
    <lineage>
        <taxon>Eukaryota</taxon>
        <taxon>Viridiplantae</taxon>
        <taxon>Streptophyta</taxon>
        <taxon>Embryophyta</taxon>
        <taxon>Tracheophyta</taxon>
        <taxon>Spermatophyta</taxon>
        <taxon>Magnoliopsida</taxon>
        <taxon>eudicotyledons</taxon>
        <taxon>Gunneridae</taxon>
        <taxon>Pentapetalae</taxon>
        <taxon>rosids</taxon>
        <taxon>fabids</taxon>
        <taxon>Fabales</taxon>
        <taxon>Fabaceae</taxon>
        <taxon>Cercidoideae</taxon>
        <taxon>Cercideae</taxon>
        <taxon>Bauhiniinae</taxon>
        <taxon>Bauhinia</taxon>
    </lineage>
</organism>
<dbReference type="EMBL" id="CM039439">
    <property type="protein sequence ID" value="KAI4297942.1"/>
    <property type="molecule type" value="Genomic_DNA"/>
</dbReference>
<keyword evidence="2" id="KW-1185">Reference proteome</keyword>
<sequence length="193" mass="21579">MLRFPPVRSRVGLGEHPSDCLRGSKRAHKAHNKNKTNRDFIRDHLSCRSICISSPYGSLAGSVFKDLGEGISSQDREDRLKERNDCASQSYCRIRAQYAVGAIFSGWFMIKNSSRWDKSLHKTPSSPSLLARGLEPKKSLRLGPRCEPFSLGIRAELFVERGFPGVPRSTKKEIGLLALTSPGKTRRGLTHNE</sequence>
<reference evidence="1 2" key="1">
    <citation type="journal article" date="2022" name="DNA Res.">
        <title>Chromosomal-level genome assembly of the orchid tree Bauhinia variegata (Leguminosae; Cercidoideae) supports the allotetraploid origin hypothesis of Bauhinia.</title>
        <authorList>
            <person name="Zhong Y."/>
            <person name="Chen Y."/>
            <person name="Zheng D."/>
            <person name="Pang J."/>
            <person name="Liu Y."/>
            <person name="Luo S."/>
            <person name="Meng S."/>
            <person name="Qian L."/>
            <person name="Wei D."/>
            <person name="Dai S."/>
            <person name="Zhou R."/>
        </authorList>
    </citation>
    <scope>NUCLEOTIDE SEQUENCE [LARGE SCALE GENOMIC DNA]</scope>
    <source>
        <strain evidence="1">BV-YZ2020</strain>
    </source>
</reference>
<proteinExistence type="predicted"/>